<evidence type="ECO:0000256" key="1">
    <source>
        <dbReference type="ARBA" id="ARBA00005790"/>
    </source>
</evidence>
<dbReference type="PROSITE" id="PS00856">
    <property type="entry name" value="GUANYLATE_KINASE_1"/>
    <property type="match status" value="1"/>
</dbReference>
<dbReference type="PROSITE" id="PS50052">
    <property type="entry name" value="GUANYLATE_KINASE_2"/>
    <property type="match status" value="1"/>
</dbReference>
<dbReference type="PANTHER" id="PTHR23117">
    <property type="entry name" value="GUANYLATE KINASE-RELATED"/>
    <property type="match status" value="1"/>
</dbReference>
<dbReference type="CDD" id="cd00071">
    <property type="entry name" value="GMPK"/>
    <property type="match status" value="1"/>
</dbReference>
<dbReference type="EMBL" id="PYWC01000106">
    <property type="protein sequence ID" value="PWW72441.1"/>
    <property type="molecule type" value="Genomic_DNA"/>
</dbReference>
<dbReference type="GO" id="GO:0004385">
    <property type="term" value="F:GMP kinase activity"/>
    <property type="evidence" value="ECO:0007669"/>
    <property type="project" value="UniProtKB-EC"/>
</dbReference>
<dbReference type="Pfam" id="PF00625">
    <property type="entry name" value="Guanylate_kin"/>
    <property type="match status" value="1"/>
</dbReference>
<gene>
    <name evidence="8" type="ORF">C7212DRAFT_227261</name>
</gene>
<evidence type="ECO:0000256" key="3">
    <source>
        <dbReference type="ARBA" id="ARBA00022679"/>
    </source>
</evidence>
<keyword evidence="9" id="KW-1185">Reference proteome</keyword>
<dbReference type="AlphaFoldDB" id="A0A317SGW7"/>
<comment type="caution">
    <text evidence="8">The sequence shown here is derived from an EMBL/GenBank/DDBJ whole genome shotgun (WGS) entry which is preliminary data.</text>
</comment>
<dbReference type="InterPro" id="IPR017665">
    <property type="entry name" value="Guanylate_kinase"/>
</dbReference>
<keyword evidence="5 8" id="KW-0418">Kinase</keyword>
<dbReference type="SUPFAM" id="SSF52540">
    <property type="entry name" value="P-loop containing nucleoside triphosphate hydrolases"/>
    <property type="match status" value="1"/>
</dbReference>
<keyword evidence="3" id="KW-0808">Transferase</keyword>
<keyword evidence="6" id="KW-0067">ATP-binding</keyword>
<evidence type="ECO:0000256" key="4">
    <source>
        <dbReference type="ARBA" id="ARBA00022741"/>
    </source>
</evidence>
<dbReference type="PANTHER" id="PTHR23117:SF13">
    <property type="entry name" value="GUANYLATE KINASE"/>
    <property type="match status" value="1"/>
</dbReference>
<accession>A0A317SGW7</accession>
<feature type="domain" description="Guanylate kinase-like" evidence="7">
    <location>
        <begin position="17"/>
        <end position="200"/>
    </location>
</feature>
<protein>
    <recommendedName>
        <fullName evidence="2">guanylate kinase</fullName>
        <ecNumber evidence="2">2.7.4.8</ecNumber>
    </recommendedName>
</protein>
<evidence type="ECO:0000256" key="6">
    <source>
        <dbReference type="ARBA" id="ARBA00022840"/>
    </source>
</evidence>
<dbReference type="STRING" id="42249.A0A317SGW7"/>
<evidence type="ECO:0000259" key="7">
    <source>
        <dbReference type="PROSITE" id="PS50052"/>
    </source>
</evidence>
<dbReference type="InterPro" id="IPR027417">
    <property type="entry name" value="P-loop_NTPase"/>
</dbReference>
<dbReference type="InterPro" id="IPR008145">
    <property type="entry name" value="GK/Ca_channel_bsu"/>
</dbReference>
<keyword evidence="4" id="KW-0547">Nucleotide-binding</keyword>
<sequence>MSNLNLLKALPSQTISTPLLVISGPSGAGKSTLLDRLLSNHPKIFGFSVSHTTRPPRPGETDGRHYHFTSRADFESLRTQKHFIESAEFAGNLYGTSLGAVKVVTDSGRICVLDIGLTGVKQIESSPYVQSKRVLIRPPDHETLRRRLQKRGTETPEAVETRLARALSELEFAERSGIYDRVIINHDVDLAYRELDEYSMSLYRFVNKRDHV</sequence>
<evidence type="ECO:0000256" key="2">
    <source>
        <dbReference type="ARBA" id="ARBA00012961"/>
    </source>
</evidence>
<evidence type="ECO:0000313" key="9">
    <source>
        <dbReference type="Proteomes" id="UP000246991"/>
    </source>
</evidence>
<name>A0A317SGW7_9PEZI</name>
<proteinExistence type="inferred from homology"/>
<dbReference type="SMART" id="SM00072">
    <property type="entry name" value="GuKc"/>
    <property type="match status" value="1"/>
</dbReference>
<dbReference type="Gene3D" id="3.30.63.10">
    <property type="entry name" value="Guanylate Kinase phosphate binding domain"/>
    <property type="match status" value="1"/>
</dbReference>
<dbReference type="EC" id="2.7.4.8" evidence="2"/>
<comment type="similarity">
    <text evidence="1">Belongs to the guanylate kinase family.</text>
</comment>
<dbReference type="NCBIfam" id="TIGR03263">
    <property type="entry name" value="guanyl_kin"/>
    <property type="match status" value="1"/>
</dbReference>
<dbReference type="Proteomes" id="UP000246991">
    <property type="component" value="Unassembled WGS sequence"/>
</dbReference>
<organism evidence="8 9">
    <name type="scientific">Tuber magnatum</name>
    <name type="common">white Piedmont truffle</name>
    <dbReference type="NCBI Taxonomy" id="42249"/>
    <lineage>
        <taxon>Eukaryota</taxon>
        <taxon>Fungi</taxon>
        <taxon>Dikarya</taxon>
        <taxon>Ascomycota</taxon>
        <taxon>Pezizomycotina</taxon>
        <taxon>Pezizomycetes</taxon>
        <taxon>Pezizales</taxon>
        <taxon>Tuberaceae</taxon>
        <taxon>Tuber</taxon>
    </lineage>
</organism>
<dbReference type="GO" id="GO:0005524">
    <property type="term" value="F:ATP binding"/>
    <property type="evidence" value="ECO:0007669"/>
    <property type="project" value="UniProtKB-KW"/>
</dbReference>
<dbReference type="InterPro" id="IPR008144">
    <property type="entry name" value="Guanylate_kin-like_dom"/>
</dbReference>
<evidence type="ECO:0000256" key="5">
    <source>
        <dbReference type="ARBA" id="ARBA00022777"/>
    </source>
</evidence>
<dbReference type="OrthoDB" id="6334211at2759"/>
<reference evidence="8 9" key="1">
    <citation type="submission" date="2018-03" db="EMBL/GenBank/DDBJ databases">
        <title>Genomes of Pezizomycetes fungi and the evolution of truffles.</title>
        <authorList>
            <person name="Murat C."/>
            <person name="Payen T."/>
            <person name="Noel B."/>
            <person name="Kuo A."/>
            <person name="Martin F.M."/>
        </authorList>
    </citation>
    <scope>NUCLEOTIDE SEQUENCE [LARGE SCALE GENOMIC DNA]</scope>
    <source>
        <strain evidence="8">091103-1</strain>
    </source>
</reference>
<dbReference type="InterPro" id="IPR020590">
    <property type="entry name" value="Guanylate_kinase_CS"/>
</dbReference>
<dbReference type="Gene3D" id="3.40.50.300">
    <property type="entry name" value="P-loop containing nucleotide triphosphate hydrolases"/>
    <property type="match status" value="1"/>
</dbReference>
<dbReference type="FunFam" id="3.30.63.10:FF:000002">
    <property type="entry name" value="Guanylate kinase 1"/>
    <property type="match status" value="1"/>
</dbReference>
<evidence type="ECO:0000313" key="8">
    <source>
        <dbReference type="EMBL" id="PWW72441.1"/>
    </source>
</evidence>
<dbReference type="GO" id="GO:0005829">
    <property type="term" value="C:cytosol"/>
    <property type="evidence" value="ECO:0007669"/>
    <property type="project" value="TreeGrafter"/>
</dbReference>